<evidence type="ECO:0000313" key="2">
    <source>
        <dbReference type="Proteomes" id="UP001249851"/>
    </source>
</evidence>
<reference evidence="1" key="1">
    <citation type="journal article" date="2023" name="G3 (Bethesda)">
        <title>Whole genome assembly and annotation of the endangered Caribbean coral Acropora cervicornis.</title>
        <authorList>
            <person name="Selwyn J.D."/>
            <person name="Vollmer S.V."/>
        </authorList>
    </citation>
    <scope>NUCLEOTIDE SEQUENCE</scope>
    <source>
        <strain evidence="1">K2</strain>
    </source>
</reference>
<dbReference type="PANTHER" id="PTHR33198">
    <property type="entry name" value="ANK_REP_REGION DOMAIN-CONTAINING PROTEIN-RELATED"/>
    <property type="match status" value="1"/>
</dbReference>
<sequence>MQAKVKDLNYPDMYLDSFMEFFGNCQGSGSVKVTQDSLEQYLSLQEHREAPVQDLNCCDWTANGCIHPVSAIKDSTLTLTGQEQKGLQLLPQEECKGIDVVLEKLEVFCVGKTNEIYERYQFNKRDQESGESIDSYVASLRTLVKTCNYGSLLDSLIRDRIVVGIRDNGTRKRLLQEAKLTLNKCIHICRSSEATSAQLQAMGNQEDFKFIADDKFKKETQDKGGKDVISCKFCDKKHVRSRQECPAWGKNCNKCEEKNHFAVKCTKSSRPPKKK</sequence>
<dbReference type="EMBL" id="JARQWQ010000098">
    <property type="protein sequence ID" value="KAK2551376.1"/>
    <property type="molecule type" value="Genomic_DNA"/>
</dbReference>
<name>A0AAD9PYW0_ACRCE</name>
<accession>A0AAD9PYW0</accession>
<organism evidence="1 2">
    <name type="scientific">Acropora cervicornis</name>
    <name type="common">Staghorn coral</name>
    <dbReference type="NCBI Taxonomy" id="6130"/>
    <lineage>
        <taxon>Eukaryota</taxon>
        <taxon>Metazoa</taxon>
        <taxon>Cnidaria</taxon>
        <taxon>Anthozoa</taxon>
        <taxon>Hexacorallia</taxon>
        <taxon>Scleractinia</taxon>
        <taxon>Astrocoeniina</taxon>
        <taxon>Acroporidae</taxon>
        <taxon>Acropora</taxon>
    </lineage>
</organism>
<dbReference type="Proteomes" id="UP001249851">
    <property type="component" value="Unassembled WGS sequence"/>
</dbReference>
<evidence type="ECO:0000313" key="1">
    <source>
        <dbReference type="EMBL" id="KAK2551376.1"/>
    </source>
</evidence>
<reference evidence="1" key="2">
    <citation type="journal article" date="2023" name="Science">
        <title>Genomic signatures of disease resistance in endangered staghorn corals.</title>
        <authorList>
            <person name="Vollmer S.V."/>
            <person name="Selwyn J.D."/>
            <person name="Despard B.A."/>
            <person name="Roesel C.L."/>
        </authorList>
    </citation>
    <scope>NUCLEOTIDE SEQUENCE</scope>
    <source>
        <strain evidence="1">K2</strain>
    </source>
</reference>
<proteinExistence type="predicted"/>
<gene>
    <name evidence="1" type="ORF">P5673_027775</name>
</gene>
<protein>
    <submittedName>
        <fullName evidence="1">Uncharacterized protein</fullName>
    </submittedName>
</protein>
<dbReference type="AlphaFoldDB" id="A0AAD9PYW0"/>
<keyword evidence="2" id="KW-1185">Reference proteome</keyword>
<comment type="caution">
    <text evidence="1">The sequence shown here is derived from an EMBL/GenBank/DDBJ whole genome shotgun (WGS) entry which is preliminary data.</text>
</comment>